<organism evidence="1 2">
    <name type="scientific">Ambrosiozyma monospora</name>
    <name type="common">Yeast</name>
    <name type="synonym">Endomycopsis monosporus</name>
    <dbReference type="NCBI Taxonomy" id="43982"/>
    <lineage>
        <taxon>Eukaryota</taxon>
        <taxon>Fungi</taxon>
        <taxon>Dikarya</taxon>
        <taxon>Ascomycota</taxon>
        <taxon>Saccharomycotina</taxon>
        <taxon>Pichiomycetes</taxon>
        <taxon>Pichiales</taxon>
        <taxon>Pichiaceae</taxon>
        <taxon>Ambrosiozyma</taxon>
    </lineage>
</organism>
<reference evidence="1" key="1">
    <citation type="submission" date="2023-04" db="EMBL/GenBank/DDBJ databases">
        <title>Ambrosiozyma monospora NBRC 1965.</title>
        <authorList>
            <person name="Ichikawa N."/>
            <person name="Sato H."/>
            <person name="Tonouchi N."/>
        </authorList>
    </citation>
    <scope>NUCLEOTIDE SEQUENCE</scope>
    <source>
        <strain evidence="1">NBRC 1965</strain>
    </source>
</reference>
<protein>
    <submittedName>
        <fullName evidence="1">Unnamed protein product</fullName>
    </submittedName>
</protein>
<dbReference type="Proteomes" id="UP001165063">
    <property type="component" value="Unassembled WGS sequence"/>
</dbReference>
<comment type="caution">
    <text evidence="1">The sequence shown here is derived from an EMBL/GenBank/DDBJ whole genome shotgun (WGS) entry which is preliminary data.</text>
</comment>
<keyword evidence="2" id="KW-1185">Reference proteome</keyword>
<evidence type="ECO:0000313" key="1">
    <source>
        <dbReference type="EMBL" id="GME81753.1"/>
    </source>
</evidence>
<gene>
    <name evidence="1" type="ORF">Amon01_001002300</name>
</gene>
<accession>A0A9W6WL08</accession>
<name>A0A9W6WL08_AMBMO</name>
<dbReference type="AlphaFoldDB" id="A0A9W6WL08"/>
<dbReference type="EMBL" id="BSXU01015023">
    <property type="protein sequence ID" value="GME81753.1"/>
    <property type="molecule type" value="Genomic_DNA"/>
</dbReference>
<proteinExistence type="predicted"/>
<sequence>MVLRLIQSADIFLCEAVWGDDLDKTINTLSLIWDDVQLSKSYYYSYTSFIHLIEYIIQVTKSKSTSSELQVTSP</sequence>
<evidence type="ECO:0000313" key="2">
    <source>
        <dbReference type="Proteomes" id="UP001165063"/>
    </source>
</evidence>